<dbReference type="RefSeq" id="WP_151556780.1">
    <property type="nucleotide sequence ID" value="NZ_WBMT01000001.1"/>
</dbReference>
<proteinExistence type="predicted"/>
<protein>
    <submittedName>
        <fullName evidence="2">Uncharacterized protein</fullName>
    </submittedName>
</protein>
<name>A0A6H9YUB3_9ACTN</name>
<gene>
    <name evidence="2" type="ORF">F8566_00315</name>
</gene>
<feature type="chain" id="PRO_5026197636" evidence="1">
    <location>
        <begin position="26"/>
        <end position="362"/>
    </location>
</feature>
<dbReference type="EMBL" id="WBMT01000001">
    <property type="protein sequence ID" value="KAB2352197.1"/>
    <property type="molecule type" value="Genomic_DNA"/>
</dbReference>
<evidence type="ECO:0000313" key="2">
    <source>
        <dbReference type="EMBL" id="KAB2352197.1"/>
    </source>
</evidence>
<keyword evidence="1" id="KW-0732">Signal</keyword>
<dbReference type="InterPro" id="IPR011043">
    <property type="entry name" value="Gal_Oxase/kelch_b-propeller"/>
</dbReference>
<evidence type="ECO:0000313" key="3">
    <source>
        <dbReference type="Proteomes" id="UP000468735"/>
    </source>
</evidence>
<dbReference type="Proteomes" id="UP000468735">
    <property type="component" value="Unassembled WGS sequence"/>
</dbReference>
<sequence>MPYKRVLAGSVVVGLSLSLTPDAMAAAPRWRAVLTSTEKQPDRLTSVVSVSRSNAWAFGAVQNGNRRALVARHWNGRKWSKVALPKPVDAPRQITTAGASARDNVWAFGGGGDEDTTSFALRWNGRKWTVSKRWSPDEGLLSDALVLGKNNVWVFGYNNVGAGVGTWNFNGRTWKRMPSPGFALGEADAVSARDIWAVGAGPTGCAMAPCSLVARWNGRAWKQIKIPGLPNTEEHYAYLRDVRARSAKDVWVVGDVTRRQGTQWTSSPLALHYNGKKWRRVNPPTAGGVRALLTVTADGSGGVWAVPAFRDTETTRHLLRYTKGRWHKVALPKKAGLQVHQVAAPWAVGESSGNGVILKYGR</sequence>
<accession>A0A6H9YUB3</accession>
<reference evidence="2 3" key="1">
    <citation type="submission" date="2019-09" db="EMBL/GenBank/DDBJ databases">
        <title>Actinomadura physcomitrii sp. nov., a novel actinomycete isolated from moss [Physcomitrium sphaericum (Ludw) Fuernr].</title>
        <authorList>
            <person name="Zhuang X."/>
            <person name="Liu C."/>
        </authorList>
    </citation>
    <scope>NUCLEOTIDE SEQUENCE [LARGE SCALE GENOMIC DNA]</scope>
    <source>
        <strain evidence="2 3">HMC1</strain>
    </source>
</reference>
<feature type="signal peptide" evidence="1">
    <location>
        <begin position="1"/>
        <end position="25"/>
    </location>
</feature>
<dbReference type="OrthoDB" id="3515089at2"/>
<evidence type="ECO:0000256" key="1">
    <source>
        <dbReference type="SAM" id="SignalP"/>
    </source>
</evidence>
<keyword evidence="3" id="KW-1185">Reference proteome</keyword>
<organism evidence="2 3">
    <name type="scientific">Actinomadura rudentiformis</name>
    <dbReference type="NCBI Taxonomy" id="359158"/>
    <lineage>
        <taxon>Bacteria</taxon>
        <taxon>Bacillati</taxon>
        <taxon>Actinomycetota</taxon>
        <taxon>Actinomycetes</taxon>
        <taxon>Streptosporangiales</taxon>
        <taxon>Thermomonosporaceae</taxon>
        <taxon>Actinomadura</taxon>
    </lineage>
</organism>
<comment type="caution">
    <text evidence="2">The sequence shown here is derived from an EMBL/GenBank/DDBJ whole genome shotgun (WGS) entry which is preliminary data.</text>
</comment>
<dbReference type="AlphaFoldDB" id="A0A6H9YUB3"/>
<dbReference type="SUPFAM" id="SSF50965">
    <property type="entry name" value="Galactose oxidase, central domain"/>
    <property type="match status" value="1"/>
</dbReference>